<name>A0AAD7S939_9TELE</name>
<evidence type="ECO:0000313" key="2">
    <source>
        <dbReference type="Proteomes" id="UP001221898"/>
    </source>
</evidence>
<gene>
    <name evidence="1" type="ORF">AAFF_G00431500</name>
</gene>
<evidence type="ECO:0000313" key="1">
    <source>
        <dbReference type="EMBL" id="KAJ8398073.1"/>
    </source>
</evidence>
<sequence>MEADVALEEGPFGEAASMRKGVLALLYKGGDRTELGNWRLLTLLTTDWKVLANVATARLWRIMGGLVSQDQTCGVPGRSCSWNLILQ</sequence>
<keyword evidence="2" id="KW-1185">Reference proteome</keyword>
<organism evidence="1 2">
    <name type="scientific">Aldrovandia affinis</name>
    <dbReference type="NCBI Taxonomy" id="143900"/>
    <lineage>
        <taxon>Eukaryota</taxon>
        <taxon>Metazoa</taxon>
        <taxon>Chordata</taxon>
        <taxon>Craniata</taxon>
        <taxon>Vertebrata</taxon>
        <taxon>Euteleostomi</taxon>
        <taxon>Actinopterygii</taxon>
        <taxon>Neopterygii</taxon>
        <taxon>Teleostei</taxon>
        <taxon>Notacanthiformes</taxon>
        <taxon>Halosauridae</taxon>
        <taxon>Aldrovandia</taxon>
    </lineage>
</organism>
<accession>A0AAD7S939</accession>
<dbReference type="EMBL" id="JAINUG010000093">
    <property type="protein sequence ID" value="KAJ8398073.1"/>
    <property type="molecule type" value="Genomic_DNA"/>
</dbReference>
<dbReference type="Proteomes" id="UP001221898">
    <property type="component" value="Unassembled WGS sequence"/>
</dbReference>
<dbReference type="AlphaFoldDB" id="A0AAD7S939"/>
<reference evidence="1" key="1">
    <citation type="journal article" date="2023" name="Science">
        <title>Genome structures resolve the early diversification of teleost fishes.</title>
        <authorList>
            <person name="Parey E."/>
            <person name="Louis A."/>
            <person name="Montfort J."/>
            <person name="Bouchez O."/>
            <person name="Roques C."/>
            <person name="Iampietro C."/>
            <person name="Lluch J."/>
            <person name="Castinel A."/>
            <person name="Donnadieu C."/>
            <person name="Desvignes T."/>
            <person name="Floi Bucao C."/>
            <person name="Jouanno E."/>
            <person name="Wen M."/>
            <person name="Mejri S."/>
            <person name="Dirks R."/>
            <person name="Jansen H."/>
            <person name="Henkel C."/>
            <person name="Chen W.J."/>
            <person name="Zahm M."/>
            <person name="Cabau C."/>
            <person name="Klopp C."/>
            <person name="Thompson A.W."/>
            <person name="Robinson-Rechavi M."/>
            <person name="Braasch I."/>
            <person name="Lecointre G."/>
            <person name="Bobe J."/>
            <person name="Postlethwait J.H."/>
            <person name="Berthelot C."/>
            <person name="Roest Crollius H."/>
            <person name="Guiguen Y."/>
        </authorList>
    </citation>
    <scope>NUCLEOTIDE SEQUENCE</scope>
    <source>
        <strain evidence="1">NC1722</strain>
    </source>
</reference>
<proteinExistence type="predicted"/>
<comment type="caution">
    <text evidence="1">The sequence shown here is derived from an EMBL/GenBank/DDBJ whole genome shotgun (WGS) entry which is preliminary data.</text>
</comment>
<protein>
    <submittedName>
        <fullName evidence="1">Uncharacterized protein</fullName>
    </submittedName>
</protein>